<evidence type="ECO:0000313" key="2">
    <source>
        <dbReference type="Proteomes" id="UP001307889"/>
    </source>
</evidence>
<accession>A0ABN7ALC9</accession>
<reference evidence="1 2" key="1">
    <citation type="submission" date="2023-09" db="EMBL/GenBank/DDBJ databases">
        <title>Nesidiocoris tenuis whole genome shotgun sequence.</title>
        <authorList>
            <person name="Shibata T."/>
            <person name="Shimoda M."/>
            <person name="Kobayashi T."/>
            <person name="Uehara T."/>
        </authorList>
    </citation>
    <scope>NUCLEOTIDE SEQUENCE [LARGE SCALE GENOMIC DNA]</scope>
    <source>
        <strain evidence="1 2">Japan</strain>
    </source>
</reference>
<sequence>MDIGLMQVDWLMERERVDCDGVVYGDGREGWMGWRVRGSTGREAESGRYRQWLRQSFFGWRQLEKDKVSSCWSGWLTIRSRTRHDVRVSPRLDFHHFLPPSTDCQRQV</sequence>
<dbReference type="EMBL" id="AP028910">
    <property type="protein sequence ID" value="BES91162.1"/>
    <property type="molecule type" value="Genomic_DNA"/>
</dbReference>
<evidence type="ECO:0000313" key="1">
    <source>
        <dbReference type="EMBL" id="BES91162.1"/>
    </source>
</evidence>
<name>A0ABN7ALC9_9HEMI</name>
<gene>
    <name evidence="1" type="ORF">NTJ_03971</name>
</gene>
<protein>
    <submittedName>
        <fullName evidence="1">Uncharacterized protein</fullName>
    </submittedName>
</protein>
<keyword evidence="2" id="KW-1185">Reference proteome</keyword>
<organism evidence="1 2">
    <name type="scientific">Nesidiocoris tenuis</name>
    <dbReference type="NCBI Taxonomy" id="355587"/>
    <lineage>
        <taxon>Eukaryota</taxon>
        <taxon>Metazoa</taxon>
        <taxon>Ecdysozoa</taxon>
        <taxon>Arthropoda</taxon>
        <taxon>Hexapoda</taxon>
        <taxon>Insecta</taxon>
        <taxon>Pterygota</taxon>
        <taxon>Neoptera</taxon>
        <taxon>Paraneoptera</taxon>
        <taxon>Hemiptera</taxon>
        <taxon>Heteroptera</taxon>
        <taxon>Panheteroptera</taxon>
        <taxon>Cimicomorpha</taxon>
        <taxon>Miridae</taxon>
        <taxon>Dicyphina</taxon>
        <taxon>Nesidiocoris</taxon>
    </lineage>
</organism>
<dbReference type="Proteomes" id="UP001307889">
    <property type="component" value="Chromosome 2"/>
</dbReference>
<proteinExistence type="predicted"/>